<dbReference type="Proteomes" id="UP000070371">
    <property type="component" value="Chromosome"/>
</dbReference>
<sequence>MNAAPQIGADIVQDDPLADRATCLEVWRRVFDAPPPSGCLSGSCERQLAMNNSARNTGAYQNKPCDACG</sequence>
<proteinExistence type="predicted"/>
<dbReference type="KEGG" id="hat:RC74_12535"/>
<reference evidence="1 2" key="1">
    <citation type="submission" date="2016-02" db="EMBL/GenBank/DDBJ databases">
        <title>Complete genome sequence of Halocynthiibacter arcticus PAMC 20958t from arctic marine sediment.</title>
        <authorList>
            <person name="Lee Y.M."/>
            <person name="Baek K."/>
            <person name="Lee H.K."/>
            <person name="Shin S.C."/>
        </authorList>
    </citation>
    <scope>NUCLEOTIDE SEQUENCE [LARGE SCALE GENOMIC DNA]</scope>
    <source>
        <strain evidence="1">PAMC 20958</strain>
    </source>
</reference>
<organism evidence="1 2">
    <name type="scientific">Falsihalocynthiibacter arcticus</name>
    <dbReference type="NCBI Taxonomy" id="1579316"/>
    <lineage>
        <taxon>Bacteria</taxon>
        <taxon>Pseudomonadati</taxon>
        <taxon>Pseudomonadota</taxon>
        <taxon>Alphaproteobacteria</taxon>
        <taxon>Rhodobacterales</taxon>
        <taxon>Roseobacteraceae</taxon>
        <taxon>Falsihalocynthiibacter</taxon>
    </lineage>
</organism>
<gene>
    <name evidence="1" type="ORF">RC74_12535</name>
</gene>
<evidence type="ECO:0000313" key="1">
    <source>
        <dbReference type="EMBL" id="AML51986.1"/>
    </source>
</evidence>
<keyword evidence="2" id="KW-1185">Reference proteome</keyword>
<dbReference type="AlphaFoldDB" id="A0A126V268"/>
<dbReference type="EMBL" id="CP014327">
    <property type="protein sequence ID" value="AML51986.1"/>
    <property type="molecule type" value="Genomic_DNA"/>
</dbReference>
<evidence type="ECO:0000313" key="2">
    <source>
        <dbReference type="Proteomes" id="UP000070371"/>
    </source>
</evidence>
<accession>A0A126V268</accession>
<protein>
    <submittedName>
        <fullName evidence="1">Uncharacterized protein</fullName>
    </submittedName>
</protein>
<name>A0A126V268_9RHOB</name>
<dbReference type="STRING" id="1579316.RC74_12535"/>